<dbReference type="EMBL" id="NRJH01000061">
    <property type="protein sequence ID" value="RIY31576.1"/>
    <property type="molecule type" value="Genomic_DNA"/>
</dbReference>
<dbReference type="Pfam" id="PF01420">
    <property type="entry name" value="Methylase_S"/>
    <property type="match status" value="1"/>
</dbReference>
<gene>
    <name evidence="2" type="ORF">CJP74_06960</name>
</gene>
<dbReference type="Proteomes" id="UP000266258">
    <property type="component" value="Unassembled WGS sequence"/>
</dbReference>
<dbReference type="GO" id="GO:0003677">
    <property type="term" value="F:DNA binding"/>
    <property type="evidence" value="ECO:0007669"/>
    <property type="project" value="InterPro"/>
</dbReference>
<evidence type="ECO:0000313" key="2">
    <source>
        <dbReference type="EMBL" id="RIY31576.1"/>
    </source>
</evidence>
<dbReference type="OrthoDB" id="1100212at2"/>
<evidence type="ECO:0000259" key="1">
    <source>
        <dbReference type="Pfam" id="PF01420"/>
    </source>
</evidence>
<accession>A0A3A1Y2P1</accession>
<organism evidence="2 3">
    <name type="scientific">Psittacicella melopsittaci</name>
    <dbReference type="NCBI Taxonomy" id="2028576"/>
    <lineage>
        <taxon>Bacteria</taxon>
        <taxon>Pseudomonadati</taxon>
        <taxon>Pseudomonadota</taxon>
        <taxon>Gammaproteobacteria</taxon>
        <taxon>Pasteurellales</taxon>
        <taxon>Psittacicellaceae</taxon>
        <taxon>Psittacicella</taxon>
    </lineage>
</organism>
<dbReference type="RefSeq" id="WP_119497657.1">
    <property type="nucleotide sequence ID" value="NZ_NRJH01000061.1"/>
</dbReference>
<dbReference type="InterPro" id="IPR000055">
    <property type="entry name" value="Restrct_endonuc_typeI_TRD"/>
</dbReference>
<evidence type="ECO:0000313" key="3">
    <source>
        <dbReference type="Proteomes" id="UP000266258"/>
    </source>
</evidence>
<proteinExistence type="predicted"/>
<name>A0A3A1Y2P1_9GAMM</name>
<keyword evidence="3" id="KW-1185">Reference proteome</keyword>
<comment type="caution">
    <text evidence="2">The sequence shown here is derived from an EMBL/GenBank/DDBJ whole genome shotgun (WGS) entry which is preliminary data.</text>
</comment>
<sequence length="371" mass="42508">MTASLKQTLTEIEWGEYQLSDLFTIENTASFNKEHLSEGEDFDYVTRTSLKQGVLQTTGQLKGKAPNASKVWSLGLLQMDFFYRSRPWYAGQFVRKVVPKFKPTPRNIPFFTSLLNKVKPLLLNVLIRDVNHTFLKQKVRLPSKNGQVDFALLEKLATQLEKENLKNIQAYLQENGLDTPQLTPAQARALADFKNLTWQEYQIGELFAKLPCPRAPKQNLRKSPSPEFNTPVVYCKFGDNGIMYWGRENEFTTYSKVIAIISNGAIATGKVYAQKQTTGILSDSYFIQWKNGEVSHRVNLFLSLCLEKGLYHKYSRDNLATWTNKVEKDKVLLPTKNGVVDLTFMENFIVALEKQLLKDLGQYLQKRKKAT</sequence>
<dbReference type="AlphaFoldDB" id="A0A3A1Y2P1"/>
<reference evidence="2 3" key="1">
    <citation type="submission" date="2017-08" db="EMBL/GenBank/DDBJ databases">
        <title>Reclassification of Bisgaard taxon 37 and 44.</title>
        <authorList>
            <person name="Christensen H."/>
        </authorList>
    </citation>
    <scope>NUCLEOTIDE SEQUENCE [LARGE SCALE GENOMIC DNA]</scope>
    <source>
        <strain evidence="2 3">B96_4</strain>
    </source>
</reference>
<protein>
    <recommendedName>
        <fullName evidence="1">Type I restriction modification DNA specificity domain-containing protein</fullName>
    </recommendedName>
</protein>
<feature type="domain" description="Type I restriction modification DNA specificity" evidence="1">
    <location>
        <begin position="12"/>
        <end position="168"/>
    </location>
</feature>